<dbReference type="AlphaFoldDB" id="A0A7G9WAN3"/>
<evidence type="ECO:0000259" key="7">
    <source>
        <dbReference type="Pfam" id="PF01368"/>
    </source>
</evidence>
<evidence type="ECO:0000313" key="10">
    <source>
        <dbReference type="EMBL" id="QNO15745.1"/>
    </source>
</evidence>
<dbReference type="PANTHER" id="PTHR30255">
    <property type="entry name" value="SINGLE-STRANDED-DNA-SPECIFIC EXONUCLEASE RECJ"/>
    <property type="match status" value="1"/>
</dbReference>
<dbReference type="KEGG" id="acae:HYG86_13725"/>
<evidence type="ECO:0000256" key="5">
    <source>
        <dbReference type="ARBA" id="ARBA00022839"/>
    </source>
</evidence>
<dbReference type="Pfam" id="PF17768">
    <property type="entry name" value="RecJ_OB"/>
    <property type="match status" value="1"/>
</dbReference>
<keyword evidence="4" id="KW-0378">Hydrolase</keyword>
<organism evidence="10 11">
    <name type="scientific">Alkalicella caledoniensis</name>
    <dbReference type="NCBI Taxonomy" id="2731377"/>
    <lineage>
        <taxon>Bacteria</taxon>
        <taxon>Bacillati</taxon>
        <taxon>Bacillota</taxon>
        <taxon>Clostridia</taxon>
        <taxon>Eubacteriales</taxon>
        <taxon>Proteinivoracaceae</taxon>
        <taxon>Alkalicella</taxon>
    </lineage>
</organism>
<sequence length="792" mass="90075">MLDKKWLWETVEKQRIDEITQKHNISQVLAELLIKRGISCEDIPAFLNPTIKDLHSPFEMKDMDRSVERIIAAIDAEEKILIFGDYDVDGITSTTVLYLGLRKLGALVEYYIPNRSEGYGLNKSALGEKIQEGINLVITVDCGISAVEEVDFCNQSNVDCIITDHHLPPAELPKAYSIINPKQSNCNYKFKELAGVGLSFKLVTALYEELGVQGWEELLDIVALGTVADLVPLQGENRTIVALGLEKMNKGLRLPLASLAEIAGVKPPLDSYHLGFAFGPRLNAAGRLETPKEAIELMLSTDKDKALELSTYLNEQNRERQEVEQKILEQCIEMVDEMNLSTSKVLVLANENWHHGVIGIVASRLVEKYYRPVIMLSINDDQDQAQATGSCRSVEGFHLYEALNYCGDLLVKYGGHAMAAGLTVDKNKISEFTHRINKYAVDNNIDQYLSPKIYIDMDLNPLELDLNLIKDINRLKPFGQQNPAPVFRVGNLQVAKFSLVGQQKNHLKVDFKIENMWISSIGFKKSDLVDRIFGKSKISFAGYLDENTYNGTTKLQLRIMDLKDEEDGYLSSDMKIIDLRNKSISEYLTLPNNLDKRYILYTNGYHKNRLDNFYLSQPNVIIKEYNEDYDISVKEIPVLLHTPIKAREFYDLLAKFRNLGVKQIIIGFGTDDVALLPQREFLVAMYQAIKVLSTNGKRATKRDIISQIDSKFAVDYLLDRGLNIFSECRLLHCNDDCWELVDVEVKVDYTTTTSYKKYTKEQDIFTKWHNRALTADINELLSNQQITIEEEE</sequence>
<evidence type="ECO:0000256" key="3">
    <source>
        <dbReference type="ARBA" id="ARBA00022722"/>
    </source>
</evidence>
<evidence type="ECO:0000256" key="6">
    <source>
        <dbReference type="SAM" id="Coils"/>
    </source>
</evidence>
<feature type="coiled-coil region" evidence="6">
    <location>
        <begin position="306"/>
        <end position="333"/>
    </location>
</feature>
<dbReference type="Gene3D" id="3.90.1640.30">
    <property type="match status" value="1"/>
</dbReference>
<feature type="domain" description="DHHA1" evidence="8">
    <location>
        <begin position="344"/>
        <end position="440"/>
    </location>
</feature>
<keyword evidence="11" id="KW-1185">Reference proteome</keyword>
<dbReference type="PANTHER" id="PTHR30255:SF2">
    <property type="entry name" value="SINGLE-STRANDED-DNA-SPECIFIC EXONUCLEASE RECJ"/>
    <property type="match status" value="1"/>
</dbReference>
<dbReference type="GO" id="GO:0006310">
    <property type="term" value="P:DNA recombination"/>
    <property type="evidence" value="ECO:0007669"/>
    <property type="project" value="InterPro"/>
</dbReference>
<dbReference type="NCBIfam" id="TIGR00644">
    <property type="entry name" value="recJ"/>
    <property type="match status" value="1"/>
</dbReference>
<keyword evidence="6" id="KW-0175">Coiled coil</keyword>
<feature type="domain" description="RecJ OB" evidence="9">
    <location>
        <begin position="455"/>
        <end position="561"/>
    </location>
</feature>
<evidence type="ECO:0000313" key="11">
    <source>
        <dbReference type="Proteomes" id="UP000516160"/>
    </source>
</evidence>
<dbReference type="InterPro" id="IPR038763">
    <property type="entry name" value="DHH_sf"/>
</dbReference>
<dbReference type="Pfam" id="PF01368">
    <property type="entry name" value="DHH"/>
    <property type="match status" value="1"/>
</dbReference>
<dbReference type="InterPro" id="IPR004610">
    <property type="entry name" value="RecJ"/>
</dbReference>
<keyword evidence="3" id="KW-0540">Nuclease</keyword>
<dbReference type="GO" id="GO:0006281">
    <property type="term" value="P:DNA repair"/>
    <property type="evidence" value="ECO:0007669"/>
    <property type="project" value="InterPro"/>
</dbReference>
<evidence type="ECO:0000256" key="2">
    <source>
        <dbReference type="ARBA" id="ARBA00019841"/>
    </source>
</evidence>
<keyword evidence="5 10" id="KW-0269">Exonuclease</keyword>
<evidence type="ECO:0000256" key="1">
    <source>
        <dbReference type="ARBA" id="ARBA00005915"/>
    </source>
</evidence>
<name>A0A7G9WAN3_ALKCA</name>
<accession>A0A7G9WAN3</accession>
<dbReference type="EMBL" id="CP058559">
    <property type="protein sequence ID" value="QNO15745.1"/>
    <property type="molecule type" value="Genomic_DNA"/>
</dbReference>
<dbReference type="InterPro" id="IPR041122">
    <property type="entry name" value="RecJ_OB"/>
</dbReference>
<dbReference type="RefSeq" id="WP_213166153.1">
    <property type="nucleotide sequence ID" value="NZ_CP058559.1"/>
</dbReference>
<evidence type="ECO:0000256" key="4">
    <source>
        <dbReference type="ARBA" id="ARBA00022801"/>
    </source>
</evidence>
<comment type="similarity">
    <text evidence="1">Belongs to the RecJ family.</text>
</comment>
<dbReference type="InterPro" id="IPR001667">
    <property type="entry name" value="DDH_dom"/>
</dbReference>
<dbReference type="Gene3D" id="3.10.310.30">
    <property type="match status" value="1"/>
</dbReference>
<evidence type="ECO:0000259" key="8">
    <source>
        <dbReference type="Pfam" id="PF02272"/>
    </source>
</evidence>
<dbReference type="SUPFAM" id="SSF64182">
    <property type="entry name" value="DHH phosphoesterases"/>
    <property type="match status" value="1"/>
</dbReference>
<gene>
    <name evidence="10" type="primary">recJ</name>
    <name evidence="10" type="ORF">HYG86_13725</name>
</gene>
<proteinExistence type="inferred from homology"/>
<dbReference type="GO" id="GO:0008409">
    <property type="term" value="F:5'-3' exonuclease activity"/>
    <property type="evidence" value="ECO:0007669"/>
    <property type="project" value="InterPro"/>
</dbReference>
<evidence type="ECO:0000259" key="9">
    <source>
        <dbReference type="Pfam" id="PF17768"/>
    </source>
</evidence>
<feature type="domain" description="DDH" evidence="7">
    <location>
        <begin position="79"/>
        <end position="226"/>
    </location>
</feature>
<reference evidence="10 11" key="1">
    <citation type="submission" date="2020-07" db="EMBL/GenBank/DDBJ databases">
        <title>Alkalicella. sp. LB2 genome.</title>
        <authorList>
            <person name="Postec A."/>
            <person name="Quemeneur M."/>
        </authorList>
    </citation>
    <scope>NUCLEOTIDE SEQUENCE [LARGE SCALE GENOMIC DNA]</scope>
    <source>
        <strain evidence="10 11">LB2</strain>
    </source>
</reference>
<dbReference type="InterPro" id="IPR003156">
    <property type="entry name" value="DHHA1_dom"/>
</dbReference>
<dbReference type="GO" id="GO:0003676">
    <property type="term" value="F:nucleic acid binding"/>
    <property type="evidence" value="ECO:0007669"/>
    <property type="project" value="InterPro"/>
</dbReference>
<dbReference type="Proteomes" id="UP000516160">
    <property type="component" value="Chromosome"/>
</dbReference>
<dbReference type="InterPro" id="IPR051673">
    <property type="entry name" value="SSDNA_exonuclease_RecJ"/>
</dbReference>
<protein>
    <recommendedName>
        <fullName evidence="2">Single-stranded-DNA-specific exonuclease RecJ</fullName>
    </recommendedName>
</protein>
<dbReference type="Pfam" id="PF02272">
    <property type="entry name" value="DHHA1"/>
    <property type="match status" value="1"/>
</dbReference>